<reference evidence="1" key="1">
    <citation type="submission" date="2014-11" db="EMBL/GenBank/DDBJ databases">
        <authorList>
            <person name="Amaro Gonzalez C."/>
        </authorList>
    </citation>
    <scope>NUCLEOTIDE SEQUENCE</scope>
</reference>
<reference evidence="1" key="2">
    <citation type="journal article" date="2015" name="Fish Shellfish Immunol.">
        <title>Early steps in the European eel (Anguilla anguilla)-Vibrio vulnificus interaction in the gills: Role of the RtxA13 toxin.</title>
        <authorList>
            <person name="Callol A."/>
            <person name="Pajuelo D."/>
            <person name="Ebbesson L."/>
            <person name="Teles M."/>
            <person name="MacKenzie S."/>
            <person name="Amaro C."/>
        </authorList>
    </citation>
    <scope>NUCLEOTIDE SEQUENCE</scope>
</reference>
<sequence length="34" mass="3877">MRTASSPERCVMAWHVVTCHGTEVTVMQYSTLQH</sequence>
<organism evidence="1">
    <name type="scientific">Anguilla anguilla</name>
    <name type="common">European freshwater eel</name>
    <name type="synonym">Muraena anguilla</name>
    <dbReference type="NCBI Taxonomy" id="7936"/>
    <lineage>
        <taxon>Eukaryota</taxon>
        <taxon>Metazoa</taxon>
        <taxon>Chordata</taxon>
        <taxon>Craniata</taxon>
        <taxon>Vertebrata</taxon>
        <taxon>Euteleostomi</taxon>
        <taxon>Actinopterygii</taxon>
        <taxon>Neopterygii</taxon>
        <taxon>Teleostei</taxon>
        <taxon>Anguilliformes</taxon>
        <taxon>Anguillidae</taxon>
        <taxon>Anguilla</taxon>
    </lineage>
</organism>
<dbReference type="EMBL" id="GBXM01076632">
    <property type="protein sequence ID" value="JAH31945.1"/>
    <property type="molecule type" value="Transcribed_RNA"/>
</dbReference>
<evidence type="ECO:0000313" key="1">
    <source>
        <dbReference type="EMBL" id="JAH31945.1"/>
    </source>
</evidence>
<dbReference type="AlphaFoldDB" id="A0A0E9RU11"/>
<name>A0A0E9RU11_ANGAN</name>
<proteinExistence type="predicted"/>
<accession>A0A0E9RU11</accession>
<protein>
    <submittedName>
        <fullName evidence="1">Uncharacterized protein</fullName>
    </submittedName>
</protein>